<organism evidence="1 2">
    <name type="scientific">Rufibacter hautae</name>
    <dbReference type="NCBI Taxonomy" id="2595005"/>
    <lineage>
        <taxon>Bacteria</taxon>
        <taxon>Pseudomonadati</taxon>
        <taxon>Bacteroidota</taxon>
        <taxon>Cytophagia</taxon>
        <taxon>Cytophagales</taxon>
        <taxon>Hymenobacteraceae</taxon>
        <taxon>Rufibacter</taxon>
    </lineage>
</organism>
<protein>
    <submittedName>
        <fullName evidence="1">Uncharacterized protein</fullName>
    </submittedName>
</protein>
<sequence>MDRRDRTEMRLARLGDVSRRLALLALREALPDPRRELCLKIGSLIKEAQGELGQLENFMRSHEGLITAQVTLLEAAILATNLRPGEALETAQTGVDSFLESMGDRHR</sequence>
<evidence type="ECO:0000313" key="2">
    <source>
        <dbReference type="Proteomes" id="UP000324133"/>
    </source>
</evidence>
<name>A0A5B6TB73_9BACT</name>
<dbReference type="EMBL" id="VKKY01000003">
    <property type="protein sequence ID" value="KAA3437115.1"/>
    <property type="molecule type" value="Genomic_DNA"/>
</dbReference>
<proteinExistence type="predicted"/>
<keyword evidence="2" id="KW-1185">Reference proteome</keyword>
<reference evidence="1 2" key="1">
    <citation type="submission" date="2019-07" db="EMBL/GenBank/DDBJ databases">
        <title>Rufibacter sp. nov., isolated from lake sediment.</title>
        <authorList>
            <person name="Qu J.-H."/>
        </authorList>
    </citation>
    <scope>NUCLEOTIDE SEQUENCE [LARGE SCALE GENOMIC DNA]</scope>
    <source>
        <strain evidence="1 2">NBS58-1</strain>
    </source>
</reference>
<evidence type="ECO:0000313" key="1">
    <source>
        <dbReference type="EMBL" id="KAA3437115.1"/>
    </source>
</evidence>
<comment type="caution">
    <text evidence="1">The sequence shown here is derived from an EMBL/GenBank/DDBJ whole genome shotgun (WGS) entry which is preliminary data.</text>
</comment>
<gene>
    <name evidence="1" type="ORF">FOA19_22380</name>
</gene>
<dbReference type="RefSeq" id="WP_149093055.1">
    <property type="nucleotide sequence ID" value="NZ_VKKY01000003.1"/>
</dbReference>
<accession>A0A5B6TB73</accession>
<dbReference type="AlphaFoldDB" id="A0A5B6TB73"/>
<dbReference type="Proteomes" id="UP000324133">
    <property type="component" value="Unassembled WGS sequence"/>
</dbReference>